<evidence type="ECO:0000313" key="5">
    <source>
        <dbReference type="Proteomes" id="UP001606301"/>
    </source>
</evidence>
<evidence type="ECO:0000313" key="4">
    <source>
        <dbReference type="EMBL" id="MFG6440738.1"/>
    </source>
</evidence>
<keyword evidence="2" id="KW-0119">Carbohydrate metabolism</keyword>
<dbReference type="EMBL" id="JBIGHW010000004">
    <property type="protein sequence ID" value="MFG6440738.1"/>
    <property type="molecule type" value="Genomic_DNA"/>
</dbReference>
<gene>
    <name evidence="4" type="ORF">ACG0Z3_08595</name>
</gene>
<dbReference type="RefSeq" id="WP_394396869.1">
    <property type="nucleotide sequence ID" value="NZ_JBIGHW010000004.1"/>
</dbReference>
<evidence type="ECO:0000256" key="2">
    <source>
        <dbReference type="ARBA" id="ARBA00023277"/>
    </source>
</evidence>
<name>A0ABW7FHE3_9BURK</name>
<reference evidence="4 5" key="1">
    <citation type="submission" date="2024-08" db="EMBL/GenBank/DDBJ databases">
        <authorList>
            <person name="Lu H."/>
        </authorList>
    </citation>
    <scope>NUCLEOTIDE SEQUENCE [LARGE SCALE GENOMIC DNA]</scope>
    <source>
        <strain evidence="4 5">LKC17W</strain>
    </source>
</reference>
<dbReference type="SUPFAM" id="SSF51735">
    <property type="entry name" value="NAD(P)-binding Rossmann-fold domains"/>
    <property type="match status" value="1"/>
</dbReference>
<dbReference type="InterPro" id="IPR036291">
    <property type="entry name" value="NAD(P)-bd_dom_sf"/>
</dbReference>
<protein>
    <submittedName>
        <fullName evidence="4">NAD-dependent epimerase/dehydratase family protein</fullName>
    </submittedName>
</protein>
<accession>A0ABW7FHE3</accession>
<sequence length="281" mass="30851">MQELTGLRFKRLLLTGAAGTLGRMLRPRLKRYCETLRVSDLAAMEPAGDGEEVVIAPLEDEAAMLALLEGVDAVLHFGGVSVEKPFSTVLPANIVGAYNLYEAARRQGTRRIVFASSNHVTGFYGQGETILANVVPRPDSFYGLSKAFGENLAQYYFDRHGLETVSIRIGSCLPEPQDRRHLASWLSHDDMERLLVAALSAPVVGHSIVYGCSDNRTTWWDNAQGRHVGYRPQDSSEPWRAQLEAKQPHIDPTRPEARYQGGVFVTQGPFPFAGQPGGEGA</sequence>
<dbReference type="InterPro" id="IPR001509">
    <property type="entry name" value="Epimerase_deHydtase"/>
</dbReference>
<comment type="caution">
    <text evidence="4">The sequence shown here is derived from an EMBL/GenBank/DDBJ whole genome shotgun (WGS) entry which is preliminary data.</text>
</comment>
<proteinExistence type="predicted"/>
<dbReference type="CDD" id="cd08946">
    <property type="entry name" value="SDR_e"/>
    <property type="match status" value="1"/>
</dbReference>
<dbReference type="PANTHER" id="PTHR43103:SF3">
    <property type="entry name" value="ADP-L-GLYCERO-D-MANNO-HEPTOSE-6-EPIMERASE"/>
    <property type="match status" value="1"/>
</dbReference>
<dbReference type="Gene3D" id="3.40.50.720">
    <property type="entry name" value="NAD(P)-binding Rossmann-like Domain"/>
    <property type="match status" value="1"/>
</dbReference>
<keyword evidence="1" id="KW-0521">NADP</keyword>
<evidence type="ECO:0000259" key="3">
    <source>
        <dbReference type="Pfam" id="PF01370"/>
    </source>
</evidence>
<organism evidence="4 5">
    <name type="scientific">Pelomonas margarita</name>
    <dbReference type="NCBI Taxonomy" id="3299031"/>
    <lineage>
        <taxon>Bacteria</taxon>
        <taxon>Pseudomonadati</taxon>
        <taxon>Pseudomonadota</taxon>
        <taxon>Betaproteobacteria</taxon>
        <taxon>Burkholderiales</taxon>
        <taxon>Sphaerotilaceae</taxon>
        <taxon>Roseateles</taxon>
    </lineage>
</organism>
<feature type="domain" description="NAD-dependent epimerase/dehydratase" evidence="3">
    <location>
        <begin position="13"/>
        <end position="171"/>
    </location>
</feature>
<keyword evidence="5" id="KW-1185">Reference proteome</keyword>
<evidence type="ECO:0000256" key="1">
    <source>
        <dbReference type="ARBA" id="ARBA00022857"/>
    </source>
</evidence>
<dbReference type="PANTHER" id="PTHR43103">
    <property type="entry name" value="NUCLEOSIDE-DIPHOSPHATE-SUGAR EPIMERASE"/>
    <property type="match status" value="1"/>
</dbReference>
<dbReference type="Proteomes" id="UP001606301">
    <property type="component" value="Unassembled WGS sequence"/>
</dbReference>
<dbReference type="Pfam" id="PF01370">
    <property type="entry name" value="Epimerase"/>
    <property type="match status" value="1"/>
</dbReference>